<dbReference type="RefSeq" id="WP_019777362.1">
    <property type="nucleotide sequence ID" value="NZ_KI259735.1"/>
</dbReference>
<evidence type="ECO:0000256" key="2">
    <source>
        <dbReference type="PROSITE-ProRule" id="PRU00335"/>
    </source>
</evidence>
<organism evidence="4 5">
    <name type="scientific">Streptococcus sobrinus W1703</name>
    <dbReference type="NCBI Taxonomy" id="1227275"/>
    <lineage>
        <taxon>Bacteria</taxon>
        <taxon>Bacillati</taxon>
        <taxon>Bacillota</taxon>
        <taxon>Bacilli</taxon>
        <taxon>Lactobacillales</taxon>
        <taxon>Streptococcaceae</taxon>
        <taxon>Streptococcus</taxon>
    </lineage>
</organism>
<dbReference type="Pfam" id="PF00440">
    <property type="entry name" value="TetR_N"/>
    <property type="match status" value="1"/>
</dbReference>
<evidence type="ECO:0000256" key="1">
    <source>
        <dbReference type="ARBA" id="ARBA00023125"/>
    </source>
</evidence>
<dbReference type="PROSITE" id="PS50977">
    <property type="entry name" value="HTH_TETR_2"/>
    <property type="match status" value="1"/>
</dbReference>
<dbReference type="InterPro" id="IPR009057">
    <property type="entry name" value="Homeodomain-like_sf"/>
</dbReference>
<keyword evidence="1 2" id="KW-0238">DNA-binding</keyword>
<evidence type="ECO:0000313" key="4">
    <source>
        <dbReference type="EMBL" id="ERJ73663.1"/>
    </source>
</evidence>
<gene>
    <name evidence="4" type="ORF">HMPREF1557_02235</name>
</gene>
<dbReference type="SUPFAM" id="SSF46689">
    <property type="entry name" value="Homeodomain-like"/>
    <property type="match status" value="1"/>
</dbReference>
<comment type="caution">
    <text evidence="4">The sequence shown here is derived from an EMBL/GenBank/DDBJ whole genome shotgun (WGS) entry which is preliminary data.</text>
</comment>
<accession>U2KFQ6</accession>
<proteinExistence type="predicted"/>
<reference evidence="4 5" key="1">
    <citation type="submission" date="2013-06" db="EMBL/GenBank/DDBJ databases">
        <authorList>
            <person name="Weinstock G."/>
            <person name="Sodergren E."/>
            <person name="Lobos E.A."/>
            <person name="Fulton L."/>
            <person name="Fulton R."/>
            <person name="Courtney L."/>
            <person name="Fronick C."/>
            <person name="O'Laughlin M."/>
            <person name="Godfrey J."/>
            <person name="Wilson R.M."/>
            <person name="Miner T."/>
            <person name="Farmer C."/>
            <person name="Delehaunty K."/>
            <person name="Cordes M."/>
            <person name="Minx P."/>
            <person name="Tomlinson C."/>
            <person name="Chen J."/>
            <person name="Wollam A."/>
            <person name="Pepin K.H."/>
            <person name="Bhonagiri V."/>
            <person name="Zhang X."/>
            <person name="Warren W."/>
            <person name="Mitreva M."/>
            <person name="Mardis E.R."/>
            <person name="Wilson R.K."/>
        </authorList>
    </citation>
    <scope>NUCLEOTIDE SEQUENCE [LARGE SCALE GENOMIC DNA]</scope>
    <source>
        <strain evidence="4 5">W1703</strain>
    </source>
</reference>
<dbReference type="AlphaFoldDB" id="U2KFQ6"/>
<dbReference type="InterPro" id="IPR001647">
    <property type="entry name" value="HTH_TetR"/>
</dbReference>
<dbReference type="InterPro" id="IPR050624">
    <property type="entry name" value="HTH-type_Tx_Regulator"/>
</dbReference>
<feature type="domain" description="HTH tetR-type" evidence="3">
    <location>
        <begin position="3"/>
        <end position="64"/>
    </location>
</feature>
<evidence type="ECO:0000259" key="3">
    <source>
        <dbReference type="PROSITE" id="PS50977"/>
    </source>
</evidence>
<name>U2KFQ6_9STRE</name>
<dbReference type="PANTHER" id="PTHR43479">
    <property type="entry name" value="ACREF/ENVCD OPERON REPRESSOR-RELATED"/>
    <property type="match status" value="1"/>
</dbReference>
<dbReference type="PANTHER" id="PTHR43479:SF11">
    <property type="entry name" value="ACREF_ENVCD OPERON REPRESSOR-RELATED"/>
    <property type="match status" value="1"/>
</dbReference>
<dbReference type="OrthoDB" id="9810250at2"/>
<dbReference type="GO" id="GO:0003677">
    <property type="term" value="F:DNA binding"/>
    <property type="evidence" value="ECO:0007669"/>
    <property type="project" value="UniProtKB-UniRule"/>
</dbReference>
<sequence>MTLDIRQEIEEALFDLLAVRKSLKTISIAELSEHAQVSRRTFYRYYTSKERVLTAYIDRLLDNYFRQIQTIELTDFENIICFFMDYWTKEAERMKVLQEAELLGLVPNRFYKSLTKFRDIIVNTPWHPDNQDSKQLIYDSRYLVGGLYSILDEWLRCDYPEMDVEEITRLALKASRRMR</sequence>
<dbReference type="EMBL" id="AWVA01000127">
    <property type="protein sequence ID" value="ERJ73663.1"/>
    <property type="molecule type" value="Genomic_DNA"/>
</dbReference>
<evidence type="ECO:0000313" key="5">
    <source>
        <dbReference type="Proteomes" id="UP000016617"/>
    </source>
</evidence>
<dbReference type="Proteomes" id="UP000016617">
    <property type="component" value="Unassembled WGS sequence"/>
</dbReference>
<dbReference type="Gene3D" id="1.10.357.10">
    <property type="entry name" value="Tetracycline Repressor, domain 2"/>
    <property type="match status" value="1"/>
</dbReference>
<feature type="DNA-binding region" description="H-T-H motif" evidence="2">
    <location>
        <begin position="27"/>
        <end position="46"/>
    </location>
</feature>
<protein>
    <submittedName>
        <fullName evidence="4">Transcriptional regulator, TetR family</fullName>
    </submittedName>
</protein>
<dbReference type="HOGENOM" id="CLU_087539_6_1_9"/>
<dbReference type="PATRIC" id="fig|1227275.3.peg.2000"/>